<evidence type="ECO:0008006" key="4">
    <source>
        <dbReference type="Google" id="ProtNLM"/>
    </source>
</evidence>
<feature type="transmembrane region" description="Helical" evidence="1">
    <location>
        <begin position="167"/>
        <end position="200"/>
    </location>
</feature>
<dbReference type="Pfam" id="PF14264">
    <property type="entry name" value="Glucos_trans_II"/>
    <property type="match status" value="1"/>
</dbReference>
<protein>
    <recommendedName>
        <fullName evidence="4">Glucosyl transferase GtrII</fullName>
    </recommendedName>
</protein>
<reference evidence="2 3" key="1">
    <citation type="submission" date="2018-08" db="EMBL/GenBank/DDBJ databases">
        <title>A genome reference for cultivated species of the human gut microbiota.</title>
        <authorList>
            <person name="Zou Y."/>
            <person name="Xue W."/>
            <person name="Luo G."/>
        </authorList>
    </citation>
    <scope>NUCLEOTIDE SEQUENCE [LARGE SCALE GENOMIC DNA]</scope>
    <source>
        <strain evidence="2 3">AF04-15</strain>
    </source>
</reference>
<dbReference type="RefSeq" id="WP_007716902.1">
    <property type="nucleotide sequence ID" value="NZ_JAWRJJ010000235.1"/>
</dbReference>
<dbReference type="EMBL" id="QSBM01000022">
    <property type="protein sequence ID" value="RGX24420.1"/>
    <property type="molecule type" value="Genomic_DNA"/>
</dbReference>
<evidence type="ECO:0000256" key="1">
    <source>
        <dbReference type="SAM" id="Phobius"/>
    </source>
</evidence>
<gene>
    <name evidence="2" type="ORF">DWV29_23425</name>
</gene>
<dbReference type="InterPro" id="IPR025686">
    <property type="entry name" value="Glucos_trans_II"/>
</dbReference>
<feature type="transmembrane region" description="Helical" evidence="1">
    <location>
        <begin position="136"/>
        <end position="155"/>
    </location>
</feature>
<keyword evidence="1" id="KW-1133">Transmembrane helix</keyword>
<dbReference type="Proteomes" id="UP000283880">
    <property type="component" value="Unassembled WGS sequence"/>
</dbReference>
<sequence length="526" mass="58498">MRAGLKEEMNDFWREYRRFAWALGLVILLVYGGRVIHDDFFLDSEIMILNPESMWYLWMGSNRFGMVATSRIFGLHRLSPWISNVLMACTMWCCGITLAFCAREWTGKCRRYRVFTRLFPILFVTAPVFVEQYLFVLQSFEISFGILAAILAAFCSDRFCRGGQSRIWGILGLVLLVWSFGTYQAMVPLYICLVLTAFFLGYLNGKAATALRYALCQVCFFTAGIALYLAAVWVTRHMSGTDSVYVSGMVRWKIDGGSAGLTAIRDSMKNIFMSTSVFYRKYYTPAMVLCLIQAGWYGWNNKDGAGNFGWFLLGAALLILSPFYINIVTGSAQPVRTQLVYPITSALFLAHLTVLPEKMPEAARLLRSGGRALVSAAAAVCVFCSARQGTATAQLFQTSYEVYRNDVLTAVRMYPDICRVADTDRIQDTAVIFTGGKSAGIKGPAVLGELAGRSMFEAEAHTPVGVSARVGRLFTILGMDMQVVSGDPELYLRAVEYMESAPSWPAQGSIRKMDDVVVVKLSDSPV</sequence>
<evidence type="ECO:0000313" key="3">
    <source>
        <dbReference type="Proteomes" id="UP000283880"/>
    </source>
</evidence>
<feature type="transmembrane region" description="Helical" evidence="1">
    <location>
        <begin position="212"/>
        <end position="234"/>
    </location>
</feature>
<proteinExistence type="predicted"/>
<comment type="caution">
    <text evidence="2">The sequence shown here is derived from an EMBL/GenBank/DDBJ whole genome shotgun (WGS) entry which is preliminary data.</text>
</comment>
<feature type="transmembrane region" description="Helical" evidence="1">
    <location>
        <begin position="81"/>
        <end position="102"/>
    </location>
</feature>
<evidence type="ECO:0000313" key="2">
    <source>
        <dbReference type="EMBL" id="RGX24420.1"/>
    </source>
</evidence>
<feature type="transmembrane region" description="Helical" evidence="1">
    <location>
        <begin position="282"/>
        <end position="299"/>
    </location>
</feature>
<feature type="transmembrane region" description="Helical" evidence="1">
    <location>
        <begin position="114"/>
        <end position="130"/>
    </location>
</feature>
<keyword evidence="1" id="KW-0812">Transmembrane</keyword>
<dbReference type="OrthoDB" id="2058228at2"/>
<accession>A0A413F969</accession>
<dbReference type="AlphaFoldDB" id="A0A413F969"/>
<feature type="transmembrane region" description="Helical" evidence="1">
    <location>
        <begin position="20"/>
        <end position="37"/>
    </location>
</feature>
<organism evidence="2 3">
    <name type="scientific">Enterocloster asparagiformis</name>
    <dbReference type="NCBI Taxonomy" id="333367"/>
    <lineage>
        <taxon>Bacteria</taxon>
        <taxon>Bacillati</taxon>
        <taxon>Bacillota</taxon>
        <taxon>Clostridia</taxon>
        <taxon>Lachnospirales</taxon>
        <taxon>Lachnospiraceae</taxon>
        <taxon>Enterocloster</taxon>
    </lineage>
</organism>
<feature type="transmembrane region" description="Helical" evidence="1">
    <location>
        <begin position="305"/>
        <end position="327"/>
    </location>
</feature>
<keyword evidence="1" id="KW-0472">Membrane</keyword>
<name>A0A413F969_9FIRM</name>